<gene>
    <name evidence="1" type="ORF">MBCUT_07260</name>
</gene>
<comment type="caution">
    <text evidence="1">The sequence shown here is derived from an EMBL/GenBank/DDBJ whole genome shotgun (WGS) entry which is preliminary data.</text>
</comment>
<proteinExistence type="predicted"/>
<reference evidence="1 2" key="1">
    <citation type="submission" date="2016-04" db="EMBL/GenBank/DDBJ databases">
        <title>Genome sequence of Methanobrevibacter cuticularis DSM 11139.</title>
        <authorList>
            <person name="Poehlein A."/>
            <person name="Seedorf H."/>
            <person name="Daniel R."/>
        </authorList>
    </citation>
    <scope>NUCLEOTIDE SEQUENCE [LARGE SCALE GENOMIC DNA]</scope>
    <source>
        <strain evidence="1 2">DSM 11139</strain>
    </source>
</reference>
<dbReference type="RefSeq" id="WP_157082467.1">
    <property type="nucleotide sequence ID" value="NZ_LWMW01000089.1"/>
</dbReference>
<evidence type="ECO:0008006" key="3">
    <source>
        <dbReference type="Google" id="ProtNLM"/>
    </source>
</evidence>
<evidence type="ECO:0000313" key="1">
    <source>
        <dbReference type="EMBL" id="KZX16572.1"/>
    </source>
</evidence>
<dbReference type="PATRIC" id="fig|47311.3.peg.807"/>
<accession>A0A166EEU0</accession>
<evidence type="ECO:0000313" key="2">
    <source>
        <dbReference type="Proteomes" id="UP000077275"/>
    </source>
</evidence>
<sequence length="179" mass="21197">MYSKETAANLDEYFKTIAPYLPEEKYIAVDLNLKYKESLEKYGFKRQLCLKHAPKTINTNIKNIIASYKKKGGKINRKDRKLIKEQKQKIIDMILNEDLEEIDLILKDMVDNLELLHPCIQQLMNKFIIPNFNDFFWYLKVDGVPKTSNSPELNFQITLPKTCKEKNAHYERIRKKNIP</sequence>
<dbReference type="Proteomes" id="UP000077275">
    <property type="component" value="Unassembled WGS sequence"/>
</dbReference>
<keyword evidence="2" id="KW-1185">Reference proteome</keyword>
<dbReference type="AlphaFoldDB" id="A0A166EEU0"/>
<protein>
    <recommendedName>
        <fullName evidence="3">Transposase</fullName>
    </recommendedName>
</protein>
<name>A0A166EEU0_9EURY</name>
<dbReference type="OrthoDB" id="77597at2157"/>
<dbReference type="EMBL" id="LWMW01000089">
    <property type="protein sequence ID" value="KZX16572.1"/>
    <property type="molecule type" value="Genomic_DNA"/>
</dbReference>
<organism evidence="1 2">
    <name type="scientific">Methanobrevibacter cuticularis</name>
    <dbReference type="NCBI Taxonomy" id="47311"/>
    <lineage>
        <taxon>Archaea</taxon>
        <taxon>Methanobacteriati</taxon>
        <taxon>Methanobacteriota</taxon>
        <taxon>Methanomada group</taxon>
        <taxon>Methanobacteria</taxon>
        <taxon>Methanobacteriales</taxon>
        <taxon>Methanobacteriaceae</taxon>
        <taxon>Methanobrevibacter</taxon>
    </lineage>
</organism>